<dbReference type="Gene3D" id="3.10.105.10">
    <property type="entry name" value="Dipeptide-binding Protein, Domain 3"/>
    <property type="match status" value="1"/>
</dbReference>
<dbReference type="Gene3D" id="3.40.190.10">
    <property type="entry name" value="Periplasmic binding protein-like II"/>
    <property type="match status" value="1"/>
</dbReference>
<evidence type="ECO:0000256" key="1">
    <source>
        <dbReference type="ARBA" id="ARBA00005695"/>
    </source>
</evidence>
<gene>
    <name evidence="6" type="ORF">A3H02_01105</name>
</gene>
<evidence type="ECO:0000313" key="7">
    <source>
        <dbReference type="Proteomes" id="UP000176787"/>
    </source>
</evidence>
<reference evidence="6 7" key="1">
    <citation type="journal article" date="2016" name="Nat. Commun.">
        <title>Thousands of microbial genomes shed light on interconnected biogeochemical processes in an aquifer system.</title>
        <authorList>
            <person name="Anantharaman K."/>
            <person name="Brown C.T."/>
            <person name="Hug L.A."/>
            <person name="Sharon I."/>
            <person name="Castelle C.J."/>
            <person name="Probst A.J."/>
            <person name="Thomas B.C."/>
            <person name="Singh A."/>
            <person name="Wilkins M.J."/>
            <person name="Karaoz U."/>
            <person name="Brodie E.L."/>
            <person name="Williams K.H."/>
            <person name="Hubbard S.S."/>
            <person name="Banfield J.F."/>
        </authorList>
    </citation>
    <scope>NUCLEOTIDE SEQUENCE [LARGE SCALE GENOMIC DNA]</scope>
</reference>
<dbReference type="SUPFAM" id="SSF53850">
    <property type="entry name" value="Periplasmic binding protein-like II"/>
    <property type="match status" value="1"/>
</dbReference>
<dbReference type="GO" id="GO:1904680">
    <property type="term" value="F:peptide transmembrane transporter activity"/>
    <property type="evidence" value="ECO:0007669"/>
    <property type="project" value="TreeGrafter"/>
</dbReference>
<dbReference type="AlphaFoldDB" id="A0A1G2F3Y3"/>
<dbReference type="PANTHER" id="PTHR30290">
    <property type="entry name" value="PERIPLASMIC BINDING COMPONENT OF ABC TRANSPORTER"/>
    <property type="match status" value="1"/>
</dbReference>
<dbReference type="Pfam" id="PF00496">
    <property type="entry name" value="SBP_bac_5"/>
    <property type="match status" value="1"/>
</dbReference>
<keyword evidence="4" id="KW-1133">Transmembrane helix</keyword>
<keyword evidence="4" id="KW-0812">Transmembrane</keyword>
<comment type="similarity">
    <text evidence="1">Belongs to the bacterial solute-binding protein 5 family.</text>
</comment>
<dbReference type="GO" id="GO:0043190">
    <property type="term" value="C:ATP-binding cassette (ABC) transporter complex"/>
    <property type="evidence" value="ECO:0007669"/>
    <property type="project" value="InterPro"/>
</dbReference>
<evidence type="ECO:0000256" key="4">
    <source>
        <dbReference type="SAM" id="Phobius"/>
    </source>
</evidence>
<evidence type="ECO:0000256" key="2">
    <source>
        <dbReference type="ARBA" id="ARBA00022448"/>
    </source>
</evidence>
<name>A0A1G2F3Y3_9BACT</name>
<dbReference type="Proteomes" id="UP000176787">
    <property type="component" value="Unassembled WGS sequence"/>
</dbReference>
<sequence length="569" mass="64699">MSKFPELKEIKLIFGLFSPLEKIVFSFAGIILTISLIALIWILNNRFSVEKPIVGGTLKEGAVGAPNLINPILASSDLDQSLAALIYSGLMRSDGKGGLKFDLAKDYNISENGLEYVFYLKEDLKWHNGKPLTNEDVVFTVNSLKNPELKSSLKPNWEGVEAEAIGINAVKFILNRPYQPFIENATLGILPKRIWEKIPISQWRLANLNLKPIGAGPYKIEKVAKDDSGIILAYYLERNKKYQPESPRLKNLIFKIYPSESELLKAFSNKEIESFGGVSPFNINKTAIKKNEIKTIALPRIFTLFFNQNKARIFIEKEVRLALETALDKERIVNEVLSGYGKAANGPFLDGFFDLSDGIKPEKRIEKAKDILAKDGFKLNEKTGILEKKMGKKESIALNFSISTCECEDLIKAAEILKEVWSLLGAKVEIKIFTAGNLSQNVIRTRNYETLLFGEFIGREPDLFPFWHSSQRFDPGLNIALYANAKADDLLEKIREERDSEKRKQYLLEFEKEIKNDIPAVFLYSPDYIYVLPEKIKNFDAEKIAIPAERFSNIEKWYAETQKILKIFN</sequence>
<dbReference type="PANTHER" id="PTHR30290:SF9">
    <property type="entry name" value="OLIGOPEPTIDE-BINDING PROTEIN APPA"/>
    <property type="match status" value="1"/>
</dbReference>
<dbReference type="EMBL" id="MHMS01000004">
    <property type="protein sequence ID" value="OGZ32647.1"/>
    <property type="molecule type" value="Genomic_DNA"/>
</dbReference>
<dbReference type="CDD" id="cd08513">
    <property type="entry name" value="PBP2_thermophilic_Hb8_like"/>
    <property type="match status" value="1"/>
</dbReference>
<dbReference type="InterPro" id="IPR023765">
    <property type="entry name" value="SBP_5_CS"/>
</dbReference>
<dbReference type="PROSITE" id="PS01040">
    <property type="entry name" value="SBP_BACTERIAL_5"/>
    <property type="match status" value="1"/>
</dbReference>
<evidence type="ECO:0000313" key="6">
    <source>
        <dbReference type="EMBL" id="OGZ32647.1"/>
    </source>
</evidence>
<dbReference type="STRING" id="1801726.A3H02_01105"/>
<dbReference type="InterPro" id="IPR000914">
    <property type="entry name" value="SBP_5_dom"/>
</dbReference>
<proteinExistence type="inferred from homology"/>
<comment type="caution">
    <text evidence="6">The sequence shown here is derived from an EMBL/GenBank/DDBJ whole genome shotgun (WGS) entry which is preliminary data.</text>
</comment>
<keyword evidence="2" id="KW-0813">Transport</keyword>
<keyword evidence="3" id="KW-0732">Signal</keyword>
<dbReference type="InterPro" id="IPR039424">
    <property type="entry name" value="SBP_5"/>
</dbReference>
<dbReference type="GO" id="GO:0042597">
    <property type="term" value="C:periplasmic space"/>
    <property type="evidence" value="ECO:0007669"/>
    <property type="project" value="UniProtKB-ARBA"/>
</dbReference>
<organism evidence="6 7">
    <name type="scientific">Candidatus Niyogibacteria bacterium RIFCSPLOWO2_12_FULL_41_13</name>
    <dbReference type="NCBI Taxonomy" id="1801726"/>
    <lineage>
        <taxon>Bacteria</taxon>
        <taxon>Candidatus Niyogiibacteriota</taxon>
    </lineage>
</organism>
<protein>
    <recommendedName>
        <fullName evidence="5">Solute-binding protein family 5 domain-containing protein</fullName>
    </recommendedName>
</protein>
<accession>A0A1G2F3Y3</accession>
<feature type="domain" description="Solute-binding protein family 5" evidence="5">
    <location>
        <begin position="102"/>
        <end position="454"/>
    </location>
</feature>
<keyword evidence="4" id="KW-0472">Membrane</keyword>
<dbReference type="InterPro" id="IPR030678">
    <property type="entry name" value="Peptide/Ni-bd"/>
</dbReference>
<dbReference type="GO" id="GO:0015833">
    <property type="term" value="P:peptide transport"/>
    <property type="evidence" value="ECO:0007669"/>
    <property type="project" value="TreeGrafter"/>
</dbReference>
<dbReference type="PIRSF" id="PIRSF002741">
    <property type="entry name" value="MppA"/>
    <property type="match status" value="1"/>
</dbReference>
<feature type="transmembrane region" description="Helical" evidence="4">
    <location>
        <begin position="23"/>
        <end position="43"/>
    </location>
</feature>
<dbReference type="Gene3D" id="3.90.76.10">
    <property type="entry name" value="Dipeptide-binding Protein, Domain 1"/>
    <property type="match status" value="1"/>
</dbReference>
<evidence type="ECO:0000256" key="3">
    <source>
        <dbReference type="ARBA" id="ARBA00022729"/>
    </source>
</evidence>
<evidence type="ECO:0000259" key="5">
    <source>
        <dbReference type="Pfam" id="PF00496"/>
    </source>
</evidence>